<evidence type="ECO:0000259" key="21">
    <source>
        <dbReference type="PROSITE" id="PS51385"/>
    </source>
</evidence>
<dbReference type="HAMAP" id="MF_01966">
    <property type="entry name" value="NADHX_epimerase"/>
    <property type="match status" value="1"/>
</dbReference>
<dbReference type="GO" id="GO:0046872">
    <property type="term" value="F:metal ion binding"/>
    <property type="evidence" value="ECO:0007669"/>
    <property type="project" value="UniProtKB-UniRule"/>
</dbReference>
<organism evidence="22 23">
    <name type="scientific">Paracoccus limosus</name>
    <dbReference type="NCBI Taxonomy" id="913252"/>
    <lineage>
        <taxon>Bacteria</taxon>
        <taxon>Pseudomonadati</taxon>
        <taxon>Pseudomonadota</taxon>
        <taxon>Alphaproteobacteria</taxon>
        <taxon>Rhodobacterales</taxon>
        <taxon>Paracoccaceae</taxon>
        <taxon>Paracoccus</taxon>
    </lineage>
</organism>
<evidence type="ECO:0000256" key="3">
    <source>
        <dbReference type="ARBA" id="ARBA00006001"/>
    </source>
</evidence>
<feature type="binding site" evidence="17">
    <location>
        <position position="267"/>
    </location>
    <ligand>
        <name>(6S)-NADPHX</name>
        <dbReference type="ChEBI" id="CHEBI:64076"/>
    </ligand>
</feature>
<dbReference type="EMBL" id="WMIF01000004">
    <property type="protein sequence ID" value="MTH33773.1"/>
    <property type="molecule type" value="Genomic_DNA"/>
</dbReference>
<feature type="binding site" evidence="17">
    <location>
        <position position="458"/>
    </location>
    <ligand>
        <name>AMP</name>
        <dbReference type="ChEBI" id="CHEBI:456215"/>
    </ligand>
</feature>
<comment type="cofactor">
    <cofactor evidence="17">
        <name>Mg(2+)</name>
        <dbReference type="ChEBI" id="CHEBI:18420"/>
    </cofactor>
</comment>
<sequence>MSIKPKRCAGILGAGREILTTRQMRAVEQAAMDSGSVTGLQLMERAGATAAEQLLIRWPALATGAGAVLILCGPGNNGGDGYVVARHLARKGCQVRVAAMAPPATRDARAAAAEWTGPVSDLAPAGPGQPIALCVDALFGTGLSRALAPEIAGLLRAIGASGCPIAALDMLSGLCADSGRVLGDQPLPEAALTVTFHRPKLGHVLGDGGTLSGRVETCDIGLEPWQTAAGDSALLAGPAPALLKRAGHKYSHGHALILGGGPGKGGAARLAARAALRAGAGLVTLAVPAEAMPENAARLDAIMLSTIDEAASLAWLLRDSRLNALCLGPGLGLARARALVPEALRAGRPLVLDADALSAFADGPDVLFAQMHRAAILTPHEGEFARLFPDLGRMLRDGRDKGPAPSRLDAVRMAAARAGATVLLKGPDTVISTAEGQARIAAATGAQAAPWLATAGSGDVLSGLITGLLARGFAPLDAAATGAWLHAEAARRFGPGLIAEDLAETLPQVFRSLAD</sequence>
<name>A0A844H2P6_9RHOB</name>
<evidence type="ECO:0000256" key="10">
    <source>
        <dbReference type="ARBA" id="ARBA00023027"/>
    </source>
</evidence>
<comment type="catalytic activity">
    <reaction evidence="15 17 19">
        <text>(6S)-NADHX + ADP = AMP + phosphate + NADH + H(+)</text>
        <dbReference type="Rhea" id="RHEA:32223"/>
        <dbReference type="ChEBI" id="CHEBI:15378"/>
        <dbReference type="ChEBI" id="CHEBI:43474"/>
        <dbReference type="ChEBI" id="CHEBI:57945"/>
        <dbReference type="ChEBI" id="CHEBI:64074"/>
        <dbReference type="ChEBI" id="CHEBI:456215"/>
        <dbReference type="ChEBI" id="CHEBI:456216"/>
        <dbReference type="EC" id="4.2.1.136"/>
    </reaction>
</comment>
<dbReference type="InterPro" id="IPR030677">
    <property type="entry name" value="Nnr"/>
</dbReference>
<evidence type="ECO:0000256" key="13">
    <source>
        <dbReference type="ARBA" id="ARBA00023268"/>
    </source>
</evidence>
<keyword evidence="8 17" id="KW-0521">NADP</keyword>
<dbReference type="GO" id="GO:0046496">
    <property type="term" value="P:nicotinamide nucleotide metabolic process"/>
    <property type="evidence" value="ECO:0007669"/>
    <property type="project" value="UniProtKB-UniRule"/>
</dbReference>
<comment type="catalytic activity">
    <reaction evidence="16 17 19">
        <text>(6S)-NADPHX + ADP = AMP + phosphate + NADPH + H(+)</text>
        <dbReference type="Rhea" id="RHEA:32235"/>
        <dbReference type="ChEBI" id="CHEBI:15378"/>
        <dbReference type="ChEBI" id="CHEBI:43474"/>
        <dbReference type="ChEBI" id="CHEBI:57783"/>
        <dbReference type="ChEBI" id="CHEBI:64076"/>
        <dbReference type="ChEBI" id="CHEBI:456215"/>
        <dbReference type="ChEBI" id="CHEBI:456216"/>
        <dbReference type="EC" id="4.2.1.136"/>
    </reaction>
</comment>
<dbReference type="EC" id="5.1.99.6" evidence="19"/>
<evidence type="ECO:0000256" key="16">
    <source>
        <dbReference type="ARBA" id="ARBA00049209"/>
    </source>
</evidence>
<dbReference type="NCBIfam" id="TIGR00197">
    <property type="entry name" value="yjeF_nterm"/>
    <property type="match status" value="1"/>
</dbReference>
<keyword evidence="5 18" id="KW-0479">Metal-binding</keyword>
<feature type="binding site" evidence="18">
    <location>
        <begin position="140"/>
        <end position="146"/>
    </location>
    <ligand>
        <name>(6S)-NADPHX</name>
        <dbReference type="ChEBI" id="CHEBI:64076"/>
    </ligand>
</feature>
<dbReference type="EC" id="4.2.1.136" evidence="19"/>
<comment type="cofactor">
    <cofactor evidence="18 19">
        <name>K(+)</name>
        <dbReference type="ChEBI" id="CHEBI:29103"/>
    </cofactor>
    <text evidence="18 19">Binds 1 potassium ion per subunit.</text>
</comment>
<comment type="caution">
    <text evidence="22">The sequence shown here is derived from an EMBL/GenBank/DDBJ whole genome shotgun (WGS) entry which is preliminary data.</text>
</comment>
<dbReference type="InterPro" id="IPR004443">
    <property type="entry name" value="YjeF_N_dom"/>
</dbReference>
<evidence type="ECO:0000256" key="1">
    <source>
        <dbReference type="ARBA" id="ARBA00000013"/>
    </source>
</evidence>
<keyword evidence="9 18" id="KW-0630">Potassium</keyword>
<comment type="catalytic activity">
    <reaction evidence="1 18 19">
        <text>(6R)-NADHX = (6S)-NADHX</text>
        <dbReference type="Rhea" id="RHEA:32215"/>
        <dbReference type="ChEBI" id="CHEBI:64074"/>
        <dbReference type="ChEBI" id="CHEBI:64075"/>
        <dbReference type="EC" id="5.1.99.6"/>
    </reaction>
</comment>
<comment type="function">
    <text evidence="17">Catalyzes the dehydration of the S-form of NAD(P)HX at the expense of ADP, which is converted to AMP. Together with NAD(P)HX epimerase, which catalyzes the epimerization of the S- and R-forms, the enzyme allows the repair of both epimers of NAD(P)HX, a damaged form of NAD(P)H that is a result of enzymatic or heat-dependent hydration.</text>
</comment>
<feature type="binding site" evidence="17">
    <location>
        <begin position="425"/>
        <end position="429"/>
    </location>
    <ligand>
        <name>AMP</name>
        <dbReference type="ChEBI" id="CHEBI:456215"/>
    </ligand>
</feature>
<evidence type="ECO:0000256" key="4">
    <source>
        <dbReference type="ARBA" id="ARBA00009524"/>
    </source>
</evidence>
<evidence type="ECO:0000259" key="20">
    <source>
        <dbReference type="PROSITE" id="PS51383"/>
    </source>
</evidence>
<dbReference type="GO" id="GO:0052855">
    <property type="term" value="F:ADP-dependent NAD(P)H-hydrate dehydratase activity"/>
    <property type="evidence" value="ECO:0007669"/>
    <property type="project" value="UniProtKB-UniRule"/>
</dbReference>
<comment type="similarity">
    <text evidence="3 19">In the N-terminal section; belongs to the NnrE/AIBP family.</text>
</comment>
<keyword evidence="12 17" id="KW-0456">Lyase</keyword>
<dbReference type="SUPFAM" id="SSF64153">
    <property type="entry name" value="YjeF N-terminal domain-like"/>
    <property type="match status" value="1"/>
</dbReference>
<evidence type="ECO:0000256" key="18">
    <source>
        <dbReference type="HAMAP-Rule" id="MF_01966"/>
    </source>
</evidence>
<dbReference type="OrthoDB" id="9806925at2"/>
<feature type="domain" description="YjeF C-terminal" evidence="20">
    <location>
        <begin position="232"/>
        <end position="513"/>
    </location>
</feature>
<keyword evidence="6 17" id="KW-0547">Nucleotide-binding</keyword>
<dbReference type="CDD" id="cd01171">
    <property type="entry name" value="YXKO-related"/>
    <property type="match status" value="1"/>
</dbReference>
<keyword evidence="11 18" id="KW-0413">Isomerase</keyword>
<feature type="binding site" evidence="18">
    <location>
        <position position="172"/>
    </location>
    <ligand>
        <name>K(+)</name>
        <dbReference type="ChEBI" id="CHEBI:29103"/>
    </ligand>
</feature>
<feature type="binding site" evidence="17">
    <location>
        <position position="380"/>
    </location>
    <ligand>
        <name>(6S)-NADPHX</name>
        <dbReference type="ChEBI" id="CHEBI:64076"/>
    </ligand>
</feature>
<accession>A0A844H2P6</accession>
<feature type="binding site" evidence="18">
    <location>
        <begin position="76"/>
        <end position="80"/>
    </location>
    <ligand>
        <name>(6S)-NADPHX</name>
        <dbReference type="ChEBI" id="CHEBI:64076"/>
    </ligand>
</feature>
<evidence type="ECO:0000256" key="9">
    <source>
        <dbReference type="ARBA" id="ARBA00022958"/>
    </source>
</evidence>
<dbReference type="InterPro" id="IPR000631">
    <property type="entry name" value="CARKD"/>
</dbReference>
<evidence type="ECO:0000256" key="8">
    <source>
        <dbReference type="ARBA" id="ARBA00022857"/>
    </source>
</evidence>
<dbReference type="RefSeq" id="WP_155063334.1">
    <property type="nucleotide sequence ID" value="NZ_WMIF01000004.1"/>
</dbReference>
<feature type="binding site" evidence="17">
    <location>
        <position position="459"/>
    </location>
    <ligand>
        <name>(6S)-NADPHX</name>
        <dbReference type="ChEBI" id="CHEBI:64076"/>
    </ligand>
</feature>
<reference evidence="22 23" key="1">
    <citation type="submission" date="2019-11" db="EMBL/GenBank/DDBJ databases">
        <authorList>
            <person name="Dong K."/>
        </authorList>
    </citation>
    <scope>NUCLEOTIDE SEQUENCE [LARGE SCALE GENOMIC DNA]</scope>
    <source>
        <strain evidence="22 23">JCM 17370</strain>
    </source>
</reference>
<comment type="subunit">
    <text evidence="17">Homotetramer.</text>
</comment>
<dbReference type="Pfam" id="PF01256">
    <property type="entry name" value="Carb_kinase"/>
    <property type="match status" value="1"/>
</dbReference>
<gene>
    <name evidence="17" type="primary">nnrD</name>
    <name evidence="18" type="synonym">nnrE</name>
    <name evidence="22" type="ORF">GL279_04100</name>
</gene>
<dbReference type="GO" id="GO:0005524">
    <property type="term" value="F:ATP binding"/>
    <property type="evidence" value="ECO:0007669"/>
    <property type="project" value="UniProtKB-UniRule"/>
</dbReference>
<dbReference type="GO" id="GO:0052856">
    <property type="term" value="F:NAD(P)HX epimerase activity"/>
    <property type="evidence" value="ECO:0007669"/>
    <property type="project" value="UniProtKB-UniRule"/>
</dbReference>
<dbReference type="GO" id="GO:0110051">
    <property type="term" value="P:metabolite repair"/>
    <property type="evidence" value="ECO:0007669"/>
    <property type="project" value="TreeGrafter"/>
</dbReference>
<evidence type="ECO:0000256" key="15">
    <source>
        <dbReference type="ARBA" id="ARBA00048238"/>
    </source>
</evidence>
<dbReference type="AlphaFoldDB" id="A0A844H2P6"/>
<dbReference type="PROSITE" id="PS01050">
    <property type="entry name" value="YJEF_C_2"/>
    <property type="match status" value="1"/>
</dbReference>
<dbReference type="NCBIfam" id="TIGR00196">
    <property type="entry name" value="yjeF_cterm"/>
    <property type="match status" value="1"/>
</dbReference>
<evidence type="ECO:0000256" key="7">
    <source>
        <dbReference type="ARBA" id="ARBA00022840"/>
    </source>
</evidence>
<comment type="function">
    <text evidence="14 19">Bifunctional enzyme that catalyzes the epimerization of the S- and R-forms of NAD(P)HX and the dehydration of the S-form of NAD(P)HX at the expense of ADP, which is converted to AMP. This allows the repair of both epimers of NAD(P)HX, a damaged form of NAD(P)H that is a result of enzymatic or heat-dependent hydration.</text>
</comment>
<feature type="binding site" evidence="18">
    <location>
        <position position="136"/>
    </location>
    <ligand>
        <name>K(+)</name>
        <dbReference type="ChEBI" id="CHEBI:29103"/>
    </ligand>
</feature>
<dbReference type="Gene3D" id="3.40.1190.20">
    <property type="match status" value="1"/>
</dbReference>
<dbReference type="PIRSF" id="PIRSF017184">
    <property type="entry name" value="Nnr"/>
    <property type="match status" value="1"/>
</dbReference>
<evidence type="ECO:0000313" key="23">
    <source>
        <dbReference type="Proteomes" id="UP000442533"/>
    </source>
</evidence>
<dbReference type="PROSITE" id="PS51385">
    <property type="entry name" value="YJEF_N"/>
    <property type="match status" value="1"/>
</dbReference>
<evidence type="ECO:0000256" key="5">
    <source>
        <dbReference type="ARBA" id="ARBA00022723"/>
    </source>
</evidence>
<dbReference type="InterPro" id="IPR029056">
    <property type="entry name" value="Ribokinase-like"/>
</dbReference>
<comment type="function">
    <text evidence="18">Catalyzes the epimerization of the S- and R-forms of NAD(P)HX, a damaged form of NAD(P)H that is a result of enzymatic or heat-dependent hydration. This is a prerequisite for the S-specific NAD(P)H-hydrate dehydratase to allow the repair of both epimers of NAD(P)HX.</text>
</comment>
<evidence type="ECO:0000256" key="2">
    <source>
        <dbReference type="ARBA" id="ARBA00000909"/>
    </source>
</evidence>
<evidence type="ECO:0000313" key="22">
    <source>
        <dbReference type="EMBL" id="MTH33773.1"/>
    </source>
</evidence>
<comment type="similarity">
    <text evidence="18">Belongs to the NnrE/AIBP family.</text>
</comment>
<evidence type="ECO:0000256" key="12">
    <source>
        <dbReference type="ARBA" id="ARBA00023239"/>
    </source>
</evidence>
<dbReference type="Gene3D" id="3.40.50.10260">
    <property type="entry name" value="YjeF N-terminal domain"/>
    <property type="match status" value="1"/>
</dbReference>
<keyword evidence="7 17" id="KW-0067">ATP-binding</keyword>
<dbReference type="PANTHER" id="PTHR12592">
    <property type="entry name" value="ATP-DEPENDENT (S)-NAD(P)H-HYDRATE DEHYDRATASE FAMILY MEMBER"/>
    <property type="match status" value="1"/>
</dbReference>
<proteinExistence type="inferred from homology"/>
<keyword evidence="23" id="KW-1185">Reference proteome</keyword>
<dbReference type="PANTHER" id="PTHR12592:SF0">
    <property type="entry name" value="ATP-DEPENDENT (S)-NAD(P)H-HYDRATE DEHYDRATASE"/>
    <property type="match status" value="1"/>
</dbReference>
<feature type="binding site" evidence="18">
    <location>
        <position position="77"/>
    </location>
    <ligand>
        <name>K(+)</name>
        <dbReference type="ChEBI" id="CHEBI:29103"/>
    </ligand>
</feature>
<comment type="similarity">
    <text evidence="4 19">In the C-terminal section; belongs to the NnrD/CARKD family.</text>
</comment>
<evidence type="ECO:0000256" key="6">
    <source>
        <dbReference type="ARBA" id="ARBA00022741"/>
    </source>
</evidence>
<dbReference type="InterPro" id="IPR017953">
    <property type="entry name" value="Carbohydrate_kinase_pred_CS"/>
</dbReference>
<dbReference type="Pfam" id="PF03853">
    <property type="entry name" value="YjeF_N"/>
    <property type="match status" value="1"/>
</dbReference>
<feature type="domain" description="YjeF N-terminal" evidence="21">
    <location>
        <begin position="24"/>
        <end position="228"/>
    </location>
</feature>
<evidence type="ECO:0000256" key="17">
    <source>
        <dbReference type="HAMAP-Rule" id="MF_01965"/>
    </source>
</evidence>
<comment type="caution">
    <text evidence="18">Lacks conserved residue(s) required for the propagation of feature annotation.</text>
</comment>
<dbReference type="InterPro" id="IPR036652">
    <property type="entry name" value="YjeF_N_dom_sf"/>
</dbReference>
<keyword evidence="13" id="KW-0511">Multifunctional enzyme</keyword>
<protein>
    <recommendedName>
        <fullName evidence="19">Bifunctional NAD(P)H-hydrate repair enzyme</fullName>
    </recommendedName>
    <alternativeName>
        <fullName evidence="19">Nicotinamide nucleotide repair protein</fullName>
    </alternativeName>
    <domain>
        <recommendedName>
            <fullName evidence="19">ADP-dependent (S)-NAD(P)H-hydrate dehydratase</fullName>
            <ecNumber evidence="19">4.2.1.136</ecNumber>
        </recommendedName>
        <alternativeName>
            <fullName evidence="19">ADP-dependent NAD(P)HX dehydratase</fullName>
        </alternativeName>
    </domain>
    <domain>
        <recommendedName>
            <fullName evidence="19">NAD(P)H-hydrate epimerase</fullName>
            <ecNumber evidence="19">5.1.99.6</ecNumber>
        </recommendedName>
    </domain>
</protein>
<evidence type="ECO:0000256" key="14">
    <source>
        <dbReference type="ARBA" id="ARBA00025153"/>
    </source>
</evidence>
<dbReference type="HAMAP" id="MF_01965">
    <property type="entry name" value="NADHX_dehydratase"/>
    <property type="match status" value="1"/>
</dbReference>
<feature type="binding site" evidence="17">
    <location>
        <position position="330"/>
    </location>
    <ligand>
        <name>(6S)-NADPHX</name>
        <dbReference type="ChEBI" id="CHEBI:64076"/>
    </ligand>
</feature>
<keyword evidence="10 17" id="KW-0520">NAD</keyword>
<comment type="similarity">
    <text evidence="17">Belongs to the NnrD/CARKD family.</text>
</comment>
<dbReference type="SUPFAM" id="SSF53613">
    <property type="entry name" value="Ribokinase-like"/>
    <property type="match status" value="1"/>
</dbReference>
<comment type="catalytic activity">
    <reaction evidence="2 18 19">
        <text>(6R)-NADPHX = (6S)-NADPHX</text>
        <dbReference type="Rhea" id="RHEA:32227"/>
        <dbReference type="ChEBI" id="CHEBI:64076"/>
        <dbReference type="ChEBI" id="CHEBI:64077"/>
        <dbReference type="EC" id="5.1.99.6"/>
    </reaction>
</comment>
<evidence type="ECO:0000256" key="11">
    <source>
        <dbReference type="ARBA" id="ARBA00023235"/>
    </source>
</evidence>
<dbReference type="PROSITE" id="PS51383">
    <property type="entry name" value="YJEF_C_3"/>
    <property type="match status" value="1"/>
</dbReference>
<evidence type="ECO:0000256" key="19">
    <source>
        <dbReference type="PIRNR" id="PIRNR017184"/>
    </source>
</evidence>
<feature type="binding site" evidence="18">
    <location>
        <position position="169"/>
    </location>
    <ligand>
        <name>(6S)-NADPHX</name>
        <dbReference type="ChEBI" id="CHEBI:64076"/>
    </ligand>
</feature>
<dbReference type="Proteomes" id="UP000442533">
    <property type="component" value="Unassembled WGS sequence"/>
</dbReference>